<reference evidence="2" key="1">
    <citation type="submission" date="2021-02" db="EMBL/GenBank/DDBJ databases">
        <authorList>
            <person name="Dougan E. K."/>
            <person name="Rhodes N."/>
            <person name="Thang M."/>
            <person name="Chan C."/>
        </authorList>
    </citation>
    <scope>NUCLEOTIDE SEQUENCE</scope>
</reference>
<dbReference type="AlphaFoldDB" id="A0A812IHS8"/>
<gene>
    <name evidence="2" type="ORF">SNAT2548_LOCUS4700</name>
</gene>
<keyword evidence="3" id="KW-1185">Reference proteome</keyword>
<proteinExistence type="predicted"/>
<feature type="compositionally biased region" description="Acidic residues" evidence="1">
    <location>
        <begin position="320"/>
        <end position="349"/>
    </location>
</feature>
<evidence type="ECO:0000313" key="3">
    <source>
        <dbReference type="Proteomes" id="UP000604046"/>
    </source>
</evidence>
<organism evidence="2 3">
    <name type="scientific">Symbiodinium natans</name>
    <dbReference type="NCBI Taxonomy" id="878477"/>
    <lineage>
        <taxon>Eukaryota</taxon>
        <taxon>Sar</taxon>
        <taxon>Alveolata</taxon>
        <taxon>Dinophyceae</taxon>
        <taxon>Suessiales</taxon>
        <taxon>Symbiodiniaceae</taxon>
        <taxon>Symbiodinium</taxon>
    </lineage>
</organism>
<comment type="caution">
    <text evidence="2">The sequence shown here is derived from an EMBL/GenBank/DDBJ whole genome shotgun (WGS) entry which is preliminary data.</text>
</comment>
<name>A0A812IHS8_9DINO</name>
<sequence>MEADVREALETSVEFLQSAKVVELKVEAPRTALQLSPRKMRLLPIGRSSLSLAALVEERLGDLWALTSSVKDSGVSVGGQTLVLLDLSDPDAVAFLRRRQEPQALHVLALLPSLAASRDAWQPIAEPLALLAGIGEEVLELGLVAVLTLGTDDAGLDVADALSFLEALASADLAAAAFQLQPRPQAHLALPAFEADATPILCAESAALGEAEVLASFTLWPCTGGRRLLTETVMQHDLPPSMSRAGVAYMPSERSTSRPRVWHLTVHATAEARLCRRAAGDFGGRARGAFAWRGGPGPKADLWAHAAALLGQHDSSQREEESEESCYSEEYEQEEDQESEGSMESEQDDVSAASALSGSQKKRRFLE</sequence>
<dbReference type="OrthoDB" id="448674at2759"/>
<protein>
    <submittedName>
        <fullName evidence="2">Uncharacterized protein</fullName>
    </submittedName>
</protein>
<evidence type="ECO:0000313" key="2">
    <source>
        <dbReference type="EMBL" id="CAE7039508.1"/>
    </source>
</evidence>
<dbReference type="EMBL" id="CAJNDS010000291">
    <property type="protein sequence ID" value="CAE7039508.1"/>
    <property type="molecule type" value="Genomic_DNA"/>
</dbReference>
<dbReference type="Proteomes" id="UP000604046">
    <property type="component" value="Unassembled WGS sequence"/>
</dbReference>
<evidence type="ECO:0000256" key="1">
    <source>
        <dbReference type="SAM" id="MobiDB-lite"/>
    </source>
</evidence>
<feature type="region of interest" description="Disordered" evidence="1">
    <location>
        <begin position="312"/>
        <end position="367"/>
    </location>
</feature>
<accession>A0A812IHS8</accession>